<protein>
    <submittedName>
        <fullName evidence="1">Uncharacterized protein</fullName>
    </submittedName>
</protein>
<evidence type="ECO:0000313" key="2">
    <source>
        <dbReference type="Proteomes" id="UP000805193"/>
    </source>
</evidence>
<organism evidence="1 2">
    <name type="scientific">Ixodes persulcatus</name>
    <name type="common">Taiga tick</name>
    <dbReference type="NCBI Taxonomy" id="34615"/>
    <lineage>
        <taxon>Eukaryota</taxon>
        <taxon>Metazoa</taxon>
        <taxon>Ecdysozoa</taxon>
        <taxon>Arthropoda</taxon>
        <taxon>Chelicerata</taxon>
        <taxon>Arachnida</taxon>
        <taxon>Acari</taxon>
        <taxon>Parasitiformes</taxon>
        <taxon>Ixodida</taxon>
        <taxon>Ixodoidea</taxon>
        <taxon>Ixodidae</taxon>
        <taxon>Ixodinae</taxon>
        <taxon>Ixodes</taxon>
    </lineage>
</organism>
<reference evidence="1 2" key="1">
    <citation type="journal article" date="2020" name="Cell">
        <title>Large-Scale Comparative Analyses of Tick Genomes Elucidate Their Genetic Diversity and Vector Capacities.</title>
        <authorList>
            <consortium name="Tick Genome and Microbiome Consortium (TIGMIC)"/>
            <person name="Jia N."/>
            <person name="Wang J."/>
            <person name="Shi W."/>
            <person name="Du L."/>
            <person name="Sun Y."/>
            <person name="Zhan W."/>
            <person name="Jiang J.F."/>
            <person name="Wang Q."/>
            <person name="Zhang B."/>
            <person name="Ji P."/>
            <person name="Bell-Sakyi L."/>
            <person name="Cui X.M."/>
            <person name="Yuan T.T."/>
            <person name="Jiang B.G."/>
            <person name="Yang W.F."/>
            <person name="Lam T.T."/>
            <person name="Chang Q.C."/>
            <person name="Ding S.J."/>
            <person name="Wang X.J."/>
            <person name="Zhu J.G."/>
            <person name="Ruan X.D."/>
            <person name="Zhao L."/>
            <person name="Wei J.T."/>
            <person name="Ye R.Z."/>
            <person name="Que T.C."/>
            <person name="Du C.H."/>
            <person name="Zhou Y.H."/>
            <person name="Cheng J.X."/>
            <person name="Dai P.F."/>
            <person name="Guo W.B."/>
            <person name="Han X.H."/>
            <person name="Huang E.J."/>
            <person name="Li L.F."/>
            <person name="Wei W."/>
            <person name="Gao Y.C."/>
            <person name="Liu J.Z."/>
            <person name="Shao H.Z."/>
            <person name="Wang X."/>
            <person name="Wang C.C."/>
            <person name="Yang T.C."/>
            <person name="Huo Q.B."/>
            <person name="Li W."/>
            <person name="Chen H.Y."/>
            <person name="Chen S.E."/>
            <person name="Zhou L.G."/>
            <person name="Ni X.B."/>
            <person name="Tian J.H."/>
            <person name="Sheng Y."/>
            <person name="Liu T."/>
            <person name="Pan Y.S."/>
            <person name="Xia L.Y."/>
            <person name="Li J."/>
            <person name="Zhao F."/>
            <person name="Cao W.C."/>
        </authorList>
    </citation>
    <scope>NUCLEOTIDE SEQUENCE [LARGE SCALE GENOMIC DNA]</scope>
    <source>
        <strain evidence="1">Iper-2018</strain>
    </source>
</reference>
<accession>A0AC60QHY6</accession>
<name>A0AC60QHY6_IXOPE</name>
<dbReference type="EMBL" id="JABSTQ010009112">
    <property type="protein sequence ID" value="KAG0432835.1"/>
    <property type="molecule type" value="Genomic_DNA"/>
</dbReference>
<proteinExistence type="predicted"/>
<dbReference type="Proteomes" id="UP000805193">
    <property type="component" value="Unassembled WGS sequence"/>
</dbReference>
<gene>
    <name evidence="1" type="ORF">HPB47_020463</name>
</gene>
<comment type="caution">
    <text evidence="1">The sequence shown here is derived from an EMBL/GenBank/DDBJ whole genome shotgun (WGS) entry which is preliminary data.</text>
</comment>
<keyword evidence="2" id="KW-1185">Reference proteome</keyword>
<evidence type="ECO:0000313" key="1">
    <source>
        <dbReference type="EMBL" id="KAG0432835.1"/>
    </source>
</evidence>
<sequence length="218" mass="25377">MILQATVQFLNLNPKPETLSRCPIHDRESHLIQQILQLILNSGESAKTYLEFLNRARFLERYAPPSKEVASPRLLGTHCPLGRVRVSPEAKYVYVARNPWDCCVSCFHVTRETREFENGTFEDFLDAFLDGQLGFGDYFDHVLSGYERRGEPNVFFVTFEDLQRNKAGVLKRLAYFLGHNYGRKLENDHVLFQKIMEKSTVEYMKRFMNVNSSDLLEL</sequence>
<feature type="non-terminal residue" evidence="1">
    <location>
        <position position="218"/>
    </location>
</feature>